<feature type="region of interest" description="Disordered" evidence="8">
    <location>
        <begin position="1"/>
        <end position="36"/>
    </location>
</feature>
<keyword evidence="6 7" id="KW-0472">Membrane</keyword>
<dbReference type="Proteomes" id="UP001432209">
    <property type="component" value="Chromosome"/>
</dbReference>
<feature type="transmembrane region" description="Helical" evidence="7">
    <location>
        <begin position="293"/>
        <end position="315"/>
    </location>
</feature>
<keyword evidence="11" id="KW-1185">Reference proteome</keyword>
<evidence type="ECO:0000256" key="4">
    <source>
        <dbReference type="ARBA" id="ARBA00022692"/>
    </source>
</evidence>
<keyword evidence="3" id="KW-1003">Cell membrane</keyword>
<dbReference type="Pfam" id="PF00528">
    <property type="entry name" value="BPD_transp_1"/>
    <property type="match status" value="1"/>
</dbReference>
<evidence type="ECO:0000313" key="10">
    <source>
        <dbReference type="EMBL" id="WUX51664.1"/>
    </source>
</evidence>
<dbReference type="InterPro" id="IPR035906">
    <property type="entry name" value="MetI-like_sf"/>
</dbReference>
<dbReference type="EMBL" id="CP109495">
    <property type="protein sequence ID" value="WUX51664.1"/>
    <property type="molecule type" value="Genomic_DNA"/>
</dbReference>
<comment type="subcellular location">
    <subcellularLocation>
        <location evidence="1 7">Cell membrane</location>
        <topology evidence="1 7">Multi-pass membrane protein</topology>
    </subcellularLocation>
</comment>
<feature type="transmembrane region" description="Helical" evidence="7">
    <location>
        <begin position="46"/>
        <end position="68"/>
    </location>
</feature>
<evidence type="ECO:0000256" key="1">
    <source>
        <dbReference type="ARBA" id="ARBA00004651"/>
    </source>
</evidence>
<proteinExistence type="inferred from homology"/>
<evidence type="ECO:0000256" key="3">
    <source>
        <dbReference type="ARBA" id="ARBA00022475"/>
    </source>
</evidence>
<evidence type="ECO:0000256" key="7">
    <source>
        <dbReference type="RuleBase" id="RU363032"/>
    </source>
</evidence>
<sequence>MVVTARGPVEDRVTGPCTAGRRTGGTAPAPTGRPGVRRSRARAGMVLLAPFLVLFLWVYVLPIGFALYQSLFRQQRSGLGLRAPRRVFAGLDNYSRVLTDDAVLSGVGRVLLFGVVQVPAMLGLALILALLLDSAVVRFSRFLKLVFFLPYAVPGVIAAILWAYLYLPSFSPLGGVLDIDFLAPGTVLWSTANVVTWSWTGYNVIIIYTALQAVPRELYEAARMDGASPWRINVGIKIPLVRPALVLTGLFSVIGALQLFNEPSVIRAITTNVTSTYTPAMAAYQAAFGANDYHYAAAIAVLLALTTCVLSFLFFKLTERRAR</sequence>
<gene>
    <name evidence="10" type="ORF">OG442_08990</name>
</gene>
<protein>
    <submittedName>
        <fullName evidence="10">Sugar ABC transporter permease</fullName>
    </submittedName>
</protein>
<dbReference type="SUPFAM" id="SSF161098">
    <property type="entry name" value="MetI-like"/>
    <property type="match status" value="1"/>
</dbReference>
<evidence type="ECO:0000313" key="11">
    <source>
        <dbReference type="Proteomes" id="UP001432209"/>
    </source>
</evidence>
<keyword evidence="5 7" id="KW-1133">Transmembrane helix</keyword>
<dbReference type="RefSeq" id="WP_329075328.1">
    <property type="nucleotide sequence ID" value="NZ_CP109495.1"/>
</dbReference>
<feature type="compositionally biased region" description="Low complexity" evidence="8">
    <location>
        <begin position="14"/>
        <end position="34"/>
    </location>
</feature>
<feature type="transmembrane region" description="Helical" evidence="7">
    <location>
        <begin position="187"/>
        <end position="211"/>
    </location>
</feature>
<accession>A0ABZ2A2K8</accession>
<evidence type="ECO:0000256" key="6">
    <source>
        <dbReference type="ARBA" id="ARBA00023136"/>
    </source>
</evidence>
<comment type="similarity">
    <text evidence="7">Belongs to the binding-protein-dependent transport system permease family.</text>
</comment>
<evidence type="ECO:0000256" key="5">
    <source>
        <dbReference type="ARBA" id="ARBA00022989"/>
    </source>
</evidence>
<dbReference type="PROSITE" id="PS50928">
    <property type="entry name" value="ABC_TM1"/>
    <property type="match status" value="1"/>
</dbReference>
<dbReference type="Gene3D" id="1.10.3720.10">
    <property type="entry name" value="MetI-like"/>
    <property type="match status" value="1"/>
</dbReference>
<organism evidence="10 11">
    <name type="scientific">Streptomyces niveus</name>
    <name type="common">Streptomyces spheroides</name>
    <dbReference type="NCBI Taxonomy" id="193462"/>
    <lineage>
        <taxon>Bacteria</taxon>
        <taxon>Bacillati</taxon>
        <taxon>Actinomycetota</taxon>
        <taxon>Actinomycetes</taxon>
        <taxon>Kitasatosporales</taxon>
        <taxon>Streptomycetaceae</taxon>
        <taxon>Streptomyces</taxon>
    </lineage>
</organism>
<dbReference type="CDD" id="cd06261">
    <property type="entry name" value="TM_PBP2"/>
    <property type="match status" value="1"/>
</dbReference>
<feature type="transmembrane region" description="Helical" evidence="7">
    <location>
        <begin position="240"/>
        <end position="260"/>
    </location>
</feature>
<feature type="transmembrane region" description="Helical" evidence="7">
    <location>
        <begin position="110"/>
        <end position="133"/>
    </location>
</feature>
<keyword evidence="2 7" id="KW-0813">Transport</keyword>
<feature type="domain" description="ABC transmembrane type-1" evidence="9">
    <location>
        <begin position="107"/>
        <end position="314"/>
    </location>
</feature>
<dbReference type="PANTHER" id="PTHR43227">
    <property type="entry name" value="BLL4140 PROTEIN"/>
    <property type="match status" value="1"/>
</dbReference>
<evidence type="ECO:0000256" key="8">
    <source>
        <dbReference type="SAM" id="MobiDB-lite"/>
    </source>
</evidence>
<name>A0ABZ2A2K8_STRNV</name>
<evidence type="ECO:0000256" key="2">
    <source>
        <dbReference type="ARBA" id="ARBA00022448"/>
    </source>
</evidence>
<keyword evidence="4 7" id="KW-0812">Transmembrane</keyword>
<dbReference type="InterPro" id="IPR050809">
    <property type="entry name" value="UgpAE/MalFG_permease"/>
</dbReference>
<dbReference type="InterPro" id="IPR000515">
    <property type="entry name" value="MetI-like"/>
</dbReference>
<dbReference type="PANTHER" id="PTHR43227:SF8">
    <property type="entry name" value="DIACETYLCHITOBIOSE UPTAKE SYSTEM PERMEASE PROTEIN DASB"/>
    <property type="match status" value="1"/>
</dbReference>
<reference evidence="10" key="1">
    <citation type="submission" date="2022-10" db="EMBL/GenBank/DDBJ databases">
        <title>The complete genomes of actinobacterial strains from the NBC collection.</title>
        <authorList>
            <person name="Joergensen T.S."/>
            <person name="Alvarez Arevalo M."/>
            <person name="Sterndorff E.B."/>
            <person name="Faurdal D."/>
            <person name="Vuksanovic O."/>
            <person name="Mourched A.-S."/>
            <person name="Charusanti P."/>
            <person name="Shaw S."/>
            <person name="Blin K."/>
            <person name="Weber T."/>
        </authorList>
    </citation>
    <scope>NUCLEOTIDE SEQUENCE</scope>
    <source>
        <strain evidence="10">NBC_01432</strain>
    </source>
</reference>
<feature type="transmembrane region" description="Helical" evidence="7">
    <location>
        <begin position="145"/>
        <end position="167"/>
    </location>
</feature>
<evidence type="ECO:0000259" key="9">
    <source>
        <dbReference type="PROSITE" id="PS50928"/>
    </source>
</evidence>